<organism evidence="1 2">
    <name type="scientific">Lithospermum erythrorhizon</name>
    <name type="common">Purple gromwell</name>
    <name type="synonym">Lithospermum officinale var. erythrorhizon</name>
    <dbReference type="NCBI Taxonomy" id="34254"/>
    <lineage>
        <taxon>Eukaryota</taxon>
        <taxon>Viridiplantae</taxon>
        <taxon>Streptophyta</taxon>
        <taxon>Embryophyta</taxon>
        <taxon>Tracheophyta</taxon>
        <taxon>Spermatophyta</taxon>
        <taxon>Magnoliopsida</taxon>
        <taxon>eudicotyledons</taxon>
        <taxon>Gunneridae</taxon>
        <taxon>Pentapetalae</taxon>
        <taxon>asterids</taxon>
        <taxon>lamiids</taxon>
        <taxon>Boraginales</taxon>
        <taxon>Boraginaceae</taxon>
        <taxon>Boraginoideae</taxon>
        <taxon>Lithospermeae</taxon>
        <taxon>Lithospermum</taxon>
    </lineage>
</organism>
<protein>
    <submittedName>
        <fullName evidence="1">Uncharacterized protein</fullName>
    </submittedName>
</protein>
<proteinExistence type="predicted"/>
<sequence>MPKHEEGIGFKELECMNLALLARQAWRIMTRQASLLYKVLKGRYFRNSTFLNAKVRSNVSYGWQSLLEGNKVLRKGVRWRVSDGKSIDIWKDPWVPRHTDFHMRGTRRGDTRWVSQFIKEEPWDRRVIEQVMDLEDANKIMAIPLSKHHIRDRLIWNHTKSMTYLTCSGYWTTLDLKRNGDLQGGVVGETSRGSVEEPCGKIIWRLHMLPRVKNFI</sequence>
<accession>A0AAV3Q775</accession>
<gene>
    <name evidence="1" type="ORF">LIER_44131</name>
</gene>
<dbReference type="AlphaFoldDB" id="A0AAV3Q775"/>
<dbReference type="Proteomes" id="UP001454036">
    <property type="component" value="Unassembled WGS sequence"/>
</dbReference>
<evidence type="ECO:0000313" key="2">
    <source>
        <dbReference type="Proteomes" id="UP001454036"/>
    </source>
</evidence>
<name>A0AAV3Q775_LITER</name>
<comment type="caution">
    <text evidence="1">The sequence shown here is derived from an EMBL/GenBank/DDBJ whole genome shotgun (WGS) entry which is preliminary data.</text>
</comment>
<evidence type="ECO:0000313" key="1">
    <source>
        <dbReference type="EMBL" id="GAA0159428.1"/>
    </source>
</evidence>
<reference evidence="1 2" key="1">
    <citation type="submission" date="2024-01" db="EMBL/GenBank/DDBJ databases">
        <title>The complete chloroplast genome sequence of Lithospermum erythrorhizon: insights into the phylogenetic relationship among Boraginaceae species and the maternal lineages of purple gromwells.</title>
        <authorList>
            <person name="Okada T."/>
            <person name="Watanabe K."/>
        </authorList>
    </citation>
    <scope>NUCLEOTIDE SEQUENCE [LARGE SCALE GENOMIC DNA]</scope>
</reference>
<dbReference type="EMBL" id="BAABME010050757">
    <property type="protein sequence ID" value="GAA0159428.1"/>
    <property type="molecule type" value="Genomic_DNA"/>
</dbReference>
<keyword evidence="2" id="KW-1185">Reference proteome</keyword>